<name>A0AAP3GXI7_9LACO</name>
<keyword evidence="6 7" id="KW-0472">Membrane</keyword>
<feature type="transmembrane region" description="Helical" evidence="7">
    <location>
        <begin position="304"/>
        <end position="335"/>
    </location>
</feature>
<dbReference type="PROSITE" id="PS51257">
    <property type="entry name" value="PROKAR_LIPOPROTEIN"/>
    <property type="match status" value="1"/>
</dbReference>
<evidence type="ECO:0000256" key="5">
    <source>
        <dbReference type="ARBA" id="ARBA00022989"/>
    </source>
</evidence>
<comment type="caution">
    <text evidence="9">The sequence shown here is derived from an EMBL/GenBank/DDBJ whole genome shotgun (WGS) entry which is preliminary data.</text>
</comment>
<evidence type="ECO:0000313" key="9">
    <source>
        <dbReference type="EMBL" id="MCZ3844573.1"/>
    </source>
</evidence>
<dbReference type="Proteomes" id="UP001213015">
    <property type="component" value="Unassembled WGS sequence"/>
</dbReference>
<dbReference type="GO" id="GO:0022857">
    <property type="term" value="F:transmembrane transporter activity"/>
    <property type="evidence" value="ECO:0007669"/>
    <property type="project" value="InterPro"/>
</dbReference>
<dbReference type="InterPro" id="IPR050189">
    <property type="entry name" value="MFS_Efflux_Transporters"/>
</dbReference>
<dbReference type="PANTHER" id="PTHR43124:SF3">
    <property type="entry name" value="CHLORAMPHENICOL EFFLUX PUMP RV0191"/>
    <property type="match status" value="1"/>
</dbReference>
<dbReference type="Pfam" id="PF07690">
    <property type="entry name" value="MFS_1"/>
    <property type="match status" value="1"/>
</dbReference>
<feature type="transmembrane region" description="Helical" evidence="7">
    <location>
        <begin position="278"/>
        <end position="298"/>
    </location>
</feature>
<dbReference type="CDD" id="cd17324">
    <property type="entry name" value="MFS_NepI_like"/>
    <property type="match status" value="1"/>
</dbReference>
<feature type="transmembrane region" description="Helical" evidence="7">
    <location>
        <begin position="9"/>
        <end position="29"/>
    </location>
</feature>
<proteinExistence type="predicted"/>
<dbReference type="AlphaFoldDB" id="A0AAP3GXI7"/>
<evidence type="ECO:0000256" key="4">
    <source>
        <dbReference type="ARBA" id="ARBA00022692"/>
    </source>
</evidence>
<keyword evidence="2" id="KW-0813">Transport</keyword>
<gene>
    <name evidence="9" type="ORF">L2422_03405</name>
</gene>
<dbReference type="SUPFAM" id="SSF103473">
    <property type="entry name" value="MFS general substrate transporter"/>
    <property type="match status" value="1"/>
</dbReference>
<keyword evidence="5 7" id="KW-1133">Transmembrane helix</keyword>
<feature type="transmembrane region" description="Helical" evidence="7">
    <location>
        <begin position="41"/>
        <end position="61"/>
    </location>
</feature>
<evidence type="ECO:0000256" key="6">
    <source>
        <dbReference type="ARBA" id="ARBA00023136"/>
    </source>
</evidence>
<reference evidence="9" key="1">
    <citation type="submission" date="2022-01" db="EMBL/GenBank/DDBJ databases">
        <title>VMRC isolate genome collection.</title>
        <authorList>
            <person name="France M."/>
            <person name="Rutt L."/>
            <person name="Humphrys M."/>
            <person name="Ravel J."/>
        </authorList>
    </citation>
    <scope>NUCLEOTIDE SEQUENCE</scope>
    <source>
        <strain evidence="9">C0127B5</strain>
    </source>
</reference>
<dbReference type="Gene3D" id="1.20.1250.20">
    <property type="entry name" value="MFS general substrate transporter like domains"/>
    <property type="match status" value="2"/>
</dbReference>
<evidence type="ECO:0000313" key="10">
    <source>
        <dbReference type="Proteomes" id="UP001213015"/>
    </source>
</evidence>
<feature type="transmembrane region" description="Helical" evidence="7">
    <location>
        <begin position="162"/>
        <end position="181"/>
    </location>
</feature>
<feature type="domain" description="Major facilitator superfamily (MFS) profile" evidence="8">
    <location>
        <begin position="7"/>
        <end position="405"/>
    </location>
</feature>
<feature type="transmembrane region" description="Helical" evidence="7">
    <location>
        <begin position="129"/>
        <end position="150"/>
    </location>
</feature>
<keyword evidence="4 7" id="KW-0812">Transmembrane</keyword>
<comment type="subcellular location">
    <subcellularLocation>
        <location evidence="1">Cell membrane</location>
        <topology evidence="1">Multi-pass membrane protein</topology>
    </subcellularLocation>
</comment>
<dbReference type="InterPro" id="IPR020846">
    <property type="entry name" value="MFS_dom"/>
</dbReference>
<evidence type="ECO:0000259" key="8">
    <source>
        <dbReference type="PROSITE" id="PS50850"/>
    </source>
</evidence>
<keyword evidence="3" id="KW-1003">Cell membrane</keyword>
<accession>A0AAP3GXI7</accession>
<evidence type="ECO:0000256" key="7">
    <source>
        <dbReference type="SAM" id="Phobius"/>
    </source>
</evidence>
<protein>
    <submittedName>
        <fullName evidence="9">MFS transporter</fullName>
    </submittedName>
</protein>
<feature type="transmembrane region" description="Helical" evidence="7">
    <location>
        <begin position="247"/>
        <end position="266"/>
    </location>
</feature>
<dbReference type="EMBL" id="JAKHLF010000004">
    <property type="protein sequence ID" value="MCZ3844573.1"/>
    <property type="molecule type" value="Genomic_DNA"/>
</dbReference>
<feature type="transmembrane region" description="Helical" evidence="7">
    <location>
        <begin position="355"/>
        <end position="373"/>
    </location>
</feature>
<dbReference type="PANTHER" id="PTHR43124">
    <property type="entry name" value="PURINE EFFLUX PUMP PBUE"/>
    <property type="match status" value="1"/>
</dbReference>
<dbReference type="RefSeq" id="WP_006585840.1">
    <property type="nucleotide sequence ID" value="NZ_JAKHFC010000039.1"/>
</dbReference>
<feature type="transmembrane region" description="Helical" evidence="7">
    <location>
        <begin position="379"/>
        <end position="398"/>
    </location>
</feature>
<evidence type="ECO:0000256" key="3">
    <source>
        <dbReference type="ARBA" id="ARBA00022475"/>
    </source>
</evidence>
<evidence type="ECO:0000256" key="2">
    <source>
        <dbReference type="ARBA" id="ARBA00022448"/>
    </source>
</evidence>
<sequence length="408" mass="44466">MLKYRIQSILFVLVAFMLGCNEYMIVGVLKDIHSDMGTPLATLGILVTLFALVYSICTPFISLLSARFKRHNVLFALLVIFLVANTWTAIAPNFISLLLSRVLAGATAGSIISITVVMASFIAPPEKKAALISWVFAGFSIANVAGVPIGNTIARVFSWRDSFWMVTILTVIIFVLLFIYAPKDTPQSHAGTPEEAAKISADRKKYIVHPITITNALFIICVTAAQYSFYTYITEIITKYLHFTDSVLSILLFILGIVSIFGNKLGGYYADRGNMQDIPFLYVIMPVSLVLIGLLINLTNPQSFPLILGIIGFVLIAIVCIVNVSYGANVTVLFLDLANEQFPGALDLSSTFNPVFSNFGIAVGSFVSSMAIGSGLFNIGNIVFISAIFGFCSLALVLRLKKLTKEDM</sequence>
<dbReference type="InterPro" id="IPR036259">
    <property type="entry name" value="MFS_trans_sf"/>
</dbReference>
<feature type="transmembrane region" description="Helical" evidence="7">
    <location>
        <begin position="102"/>
        <end position="122"/>
    </location>
</feature>
<feature type="transmembrane region" description="Helical" evidence="7">
    <location>
        <begin position="73"/>
        <end position="90"/>
    </location>
</feature>
<dbReference type="InterPro" id="IPR011701">
    <property type="entry name" value="MFS"/>
</dbReference>
<organism evidence="9 10">
    <name type="scientific">Lactobacillus mulieris</name>
    <dbReference type="NCBI Taxonomy" id="2508708"/>
    <lineage>
        <taxon>Bacteria</taxon>
        <taxon>Bacillati</taxon>
        <taxon>Bacillota</taxon>
        <taxon>Bacilli</taxon>
        <taxon>Lactobacillales</taxon>
        <taxon>Lactobacillaceae</taxon>
        <taxon>Lactobacillus</taxon>
    </lineage>
</organism>
<evidence type="ECO:0000256" key="1">
    <source>
        <dbReference type="ARBA" id="ARBA00004651"/>
    </source>
</evidence>
<dbReference type="PROSITE" id="PS50850">
    <property type="entry name" value="MFS"/>
    <property type="match status" value="1"/>
</dbReference>
<dbReference type="GO" id="GO:0005886">
    <property type="term" value="C:plasma membrane"/>
    <property type="evidence" value="ECO:0007669"/>
    <property type="project" value="UniProtKB-SubCell"/>
</dbReference>
<feature type="transmembrane region" description="Helical" evidence="7">
    <location>
        <begin position="206"/>
        <end position="227"/>
    </location>
</feature>